<dbReference type="InterPro" id="IPR035979">
    <property type="entry name" value="RBD_domain_sf"/>
</dbReference>
<dbReference type="GO" id="GO:0003676">
    <property type="term" value="F:nucleic acid binding"/>
    <property type="evidence" value="ECO:0007669"/>
    <property type="project" value="InterPro"/>
</dbReference>
<gene>
    <name evidence="1" type="ORF">DARMORV10_A09P43740.1</name>
</gene>
<dbReference type="AlphaFoldDB" id="A0A816PDV4"/>
<dbReference type="SUPFAM" id="SSF54928">
    <property type="entry name" value="RNA-binding domain, RBD"/>
    <property type="match status" value="1"/>
</dbReference>
<dbReference type="EMBL" id="HG994363">
    <property type="protein sequence ID" value="CAF2046584.1"/>
    <property type="molecule type" value="Genomic_DNA"/>
</dbReference>
<dbReference type="Proteomes" id="UP001295469">
    <property type="component" value="Chromosome A09"/>
</dbReference>
<dbReference type="InterPro" id="IPR012677">
    <property type="entry name" value="Nucleotide-bd_a/b_plait_sf"/>
</dbReference>
<feature type="non-terminal residue" evidence="1">
    <location>
        <position position="1"/>
    </location>
</feature>
<sequence length="234" mass="26833">CLLKDSILIDLRMKSGDNWLITWNHVAKSLGLLFPQTPLSTDVLLLFFLDMTQKRKRCNLMEVTSEIGTPLLSLHPKFGIAVWGYDTSLPEDEVESVLRQHFSSCGGITHVYIDDKRANIYFSEEHEETSALGLHRSEVRGFRITTRRLATARRNHSLAPGQSSRRIGYTRPAITIEFAPEIGRKVRAFKKIKRIVKKVMALRRMKEATTKERLTALMKEKRLFLSPIILSPKD</sequence>
<name>A0A816PDV4_BRANA</name>
<protein>
    <submittedName>
        <fullName evidence="1">(rape) hypothetical protein</fullName>
    </submittedName>
</protein>
<reference evidence="1" key="1">
    <citation type="submission" date="2021-01" db="EMBL/GenBank/DDBJ databases">
        <authorList>
            <consortium name="Genoscope - CEA"/>
            <person name="William W."/>
        </authorList>
    </citation>
    <scope>NUCLEOTIDE SEQUENCE</scope>
</reference>
<organism evidence="1">
    <name type="scientific">Brassica napus</name>
    <name type="common">Rape</name>
    <dbReference type="NCBI Taxonomy" id="3708"/>
    <lineage>
        <taxon>Eukaryota</taxon>
        <taxon>Viridiplantae</taxon>
        <taxon>Streptophyta</taxon>
        <taxon>Embryophyta</taxon>
        <taxon>Tracheophyta</taxon>
        <taxon>Spermatophyta</taxon>
        <taxon>Magnoliopsida</taxon>
        <taxon>eudicotyledons</taxon>
        <taxon>Gunneridae</taxon>
        <taxon>Pentapetalae</taxon>
        <taxon>rosids</taxon>
        <taxon>malvids</taxon>
        <taxon>Brassicales</taxon>
        <taxon>Brassicaceae</taxon>
        <taxon>Brassiceae</taxon>
        <taxon>Brassica</taxon>
    </lineage>
</organism>
<proteinExistence type="predicted"/>
<accession>A0A816PDV4</accession>
<evidence type="ECO:0000313" key="1">
    <source>
        <dbReference type="EMBL" id="CAF2046584.1"/>
    </source>
</evidence>
<dbReference type="Gene3D" id="3.30.70.330">
    <property type="match status" value="1"/>
</dbReference>